<evidence type="ECO:0000313" key="15">
    <source>
        <dbReference type="Proteomes" id="UP001596114"/>
    </source>
</evidence>
<evidence type="ECO:0000313" key="14">
    <source>
        <dbReference type="EMBL" id="MFC5526423.1"/>
    </source>
</evidence>
<name>A0ABW0QNR2_9GAMM</name>
<keyword evidence="15" id="KW-1185">Reference proteome</keyword>
<reference evidence="15" key="1">
    <citation type="journal article" date="2019" name="Int. J. Syst. Evol. Microbiol.">
        <title>The Global Catalogue of Microorganisms (GCM) 10K type strain sequencing project: providing services to taxonomists for standard genome sequencing and annotation.</title>
        <authorList>
            <consortium name="The Broad Institute Genomics Platform"/>
            <consortium name="The Broad Institute Genome Sequencing Center for Infectious Disease"/>
            <person name="Wu L."/>
            <person name="Ma J."/>
        </authorList>
    </citation>
    <scope>NUCLEOTIDE SEQUENCE [LARGE SCALE GENOMIC DNA]</scope>
    <source>
        <strain evidence="15">CGMCC 1.16619</strain>
    </source>
</reference>
<evidence type="ECO:0000256" key="9">
    <source>
        <dbReference type="ARBA" id="ARBA00023136"/>
    </source>
</evidence>
<feature type="transmembrane region" description="Helical" evidence="12">
    <location>
        <begin position="12"/>
        <end position="32"/>
    </location>
</feature>
<evidence type="ECO:0000256" key="1">
    <source>
        <dbReference type="ARBA" id="ARBA00004141"/>
    </source>
</evidence>
<dbReference type="InterPro" id="IPR012902">
    <property type="entry name" value="N_methyl_site"/>
</dbReference>
<keyword evidence="6" id="KW-0997">Cell inner membrane</keyword>
<comment type="subcellular location">
    <subcellularLocation>
        <location evidence="2">Cell inner membrane</location>
        <topology evidence="2">Single-pass membrane protein</topology>
    </subcellularLocation>
    <subcellularLocation>
        <location evidence="1">Membrane</location>
        <topology evidence="1">Multi-pass membrane protein</topology>
    </subcellularLocation>
</comment>
<dbReference type="InterPro" id="IPR022346">
    <property type="entry name" value="T2SS_GspH"/>
</dbReference>
<evidence type="ECO:0000259" key="13">
    <source>
        <dbReference type="PROSITE" id="PS50999"/>
    </source>
</evidence>
<evidence type="ECO:0000256" key="12">
    <source>
        <dbReference type="SAM" id="Phobius"/>
    </source>
</evidence>
<keyword evidence="4" id="KW-1003">Cell membrane</keyword>
<dbReference type="Proteomes" id="UP001596114">
    <property type="component" value="Unassembled WGS sequence"/>
</dbReference>
<evidence type="ECO:0000256" key="10">
    <source>
        <dbReference type="ARBA" id="ARBA00025772"/>
    </source>
</evidence>
<dbReference type="PROSITE" id="PS50999">
    <property type="entry name" value="COX2_TM"/>
    <property type="match status" value="1"/>
</dbReference>
<dbReference type="NCBIfam" id="TIGR02532">
    <property type="entry name" value="IV_pilin_GFxxxE"/>
    <property type="match status" value="1"/>
</dbReference>
<dbReference type="InterPro" id="IPR011759">
    <property type="entry name" value="Cyt_c_oxidase_su2_TM_dom"/>
</dbReference>
<evidence type="ECO:0000256" key="6">
    <source>
        <dbReference type="ARBA" id="ARBA00022519"/>
    </source>
</evidence>
<dbReference type="PROSITE" id="PS00409">
    <property type="entry name" value="PROKAR_NTER_METHYL"/>
    <property type="match status" value="1"/>
</dbReference>
<keyword evidence="9 12" id="KW-0472">Membrane</keyword>
<dbReference type="EMBL" id="JBHSNF010000002">
    <property type="protein sequence ID" value="MFC5526423.1"/>
    <property type="molecule type" value="Genomic_DNA"/>
</dbReference>
<evidence type="ECO:0000256" key="7">
    <source>
        <dbReference type="ARBA" id="ARBA00022692"/>
    </source>
</evidence>
<keyword evidence="5" id="KW-0488">Methylation</keyword>
<evidence type="ECO:0000256" key="11">
    <source>
        <dbReference type="ARBA" id="ARBA00030775"/>
    </source>
</evidence>
<dbReference type="SUPFAM" id="SSF54523">
    <property type="entry name" value="Pili subunits"/>
    <property type="match status" value="1"/>
</dbReference>
<dbReference type="InterPro" id="IPR045584">
    <property type="entry name" value="Pilin-like"/>
</dbReference>
<evidence type="ECO:0000256" key="3">
    <source>
        <dbReference type="ARBA" id="ARBA00021549"/>
    </source>
</evidence>
<keyword evidence="7 12" id="KW-0812">Transmembrane</keyword>
<evidence type="ECO:0000256" key="4">
    <source>
        <dbReference type="ARBA" id="ARBA00022475"/>
    </source>
</evidence>
<dbReference type="Pfam" id="PF12019">
    <property type="entry name" value="GspH"/>
    <property type="match status" value="1"/>
</dbReference>
<organism evidence="14 15">
    <name type="scientific">Rhodanobacter ginsengisoli</name>
    <dbReference type="NCBI Taxonomy" id="418646"/>
    <lineage>
        <taxon>Bacteria</taxon>
        <taxon>Pseudomonadati</taxon>
        <taxon>Pseudomonadota</taxon>
        <taxon>Gammaproteobacteria</taxon>
        <taxon>Lysobacterales</taxon>
        <taxon>Rhodanobacteraceae</taxon>
        <taxon>Rhodanobacter</taxon>
    </lineage>
</organism>
<keyword evidence="8 12" id="KW-1133">Transmembrane helix</keyword>
<evidence type="ECO:0000256" key="2">
    <source>
        <dbReference type="ARBA" id="ARBA00004377"/>
    </source>
</evidence>
<comment type="caution">
    <text evidence="14">The sequence shown here is derived from an EMBL/GenBank/DDBJ whole genome shotgun (WGS) entry which is preliminary data.</text>
</comment>
<dbReference type="Gene3D" id="3.30.700.10">
    <property type="entry name" value="Glycoprotein, Type 4 Pilin"/>
    <property type="match status" value="1"/>
</dbReference>
<evidence type="ECO:0000256" key="5">
    <source>
        <dbReference type="ARBA" id="ARBA00022481"/>
    </source>
</evidence>
<dbReference type="RefSeq" id="WP_377320080.1">
    <property type="nucleotide sequence ID" value="NZ_JBHSNF010000002.1"/>
</dbReference>
<sequence length="185" mass="18985">MMLTTARRIRGFTLVELMITVTIAVVLIMIAVPSFKTIILSSKLTTTANDVVGAINLARAEAVKHNGNVQFCSDSATSNTSSTLGTACGTEVGAVYFQTVTPTTKSATQIRSGTVGLTSSLQLSGNAVALSFSGDSLGHKVGVAAPYSGTVMTICTASLTTDNMRVIGLTSGSILDVTNKTGTCP</sequence>
<protein>
    <recommendedName>
        <fullName evidence="3">Type II secretion system protein H</fullName>
    </recommendedName>
    <alternativeName>
        <fullName evidence="11">General secretion pathway protein H</fullName>
    </alternativeName>
</protein>
<comment type="similarity">
    <text evidence="10">Belongs to the GSP H family.</text>
</comment>
<gene>
    <name evidence="14" type="ORF">ACFPPA_11835</name>
</gene>
<accession>A0ABW0QNR2</accession>
<feature type="domain" description="Cytochrome oxidase subunit II transmembrane region profile" evidence="13">
    <location>
        <begin position="1"/>
        <end position="45"/>
    </location>
</feature>
<dbReference type="Pfam" id="PF07963">
    <property type="entry name" value="N_methyl"/>
    <property type="match status" value="1"/>
</dbReference>
<evidence type="ECO:0000256" key="8">
    <source>
        <dbReference type="ARBA" id="ARBA00022989"/>
    </source>
</evidence>
<proteinExistence type="inferred from homology"/>